<dbReference type="Gene3D" id="3.40.630.30">
    <property type="match status" value="1"/>
</dbReference>
<protein>
    <submittedName>
        <fullName evidence="2">GNAT family N-acetyltransferase</fullName>
    </submittedName>
</protein>
<dbReference type="PROSITE" id="PS51186">
    <property type="entry name" value="GNAT"/>
    <property type="match status" value="1"/>
</dbReference>
<evidence type="ECO:0000313" key="2">
    <source>
        <dbReference type="EMBL" id="QDQ09346.1"/>
    </source>
</evidence>
<reference evidence="2 3" key="1">
    <citation type="journal article" date="2019" name="J. Ind. Microbiol. Biotechnol.">
        <title>The complete genomic sequence of Streptomyces spectabilis NRRL-2792 and identification of secondary metabolite biosynthetic gene clusters.</title>
        <authorList>
            <person name="Sinha A."/>
            <person name="Phillips-Salemka S."/>
            <person name="Niraula T.A."/>
            <person name="Short K.A."/>
            <person name="Niraula N.P."/>
        </authorList>
    </citation>
    <scope>NUCLEOTIDE SEQUENCE [LARGE SCALE GENOMIC DNA]</scope>
    <source>
        <strain evidence="2 3">NRRL 2792</strain>
    </source>
</reference>
<gene>
    <name evidence="2" type="ORF">FH965_01175</name>
</gene>
<evidence type="ECO:0000313" key="3">
    <source>
        <dbReference type="Proteomes" id="UP000316806"/>
    </source>
</evidence>
<dbReference type="EMBL" id="CP040916">
    <property type="protein sequence ID" value="QDQ09346.1"/>
    <property type="molecule type" value="Genomic_DNA"/>
</dbReference>
<accession>A0A516R112</accession>
<sequence>MRANLLSAWLAPSHSAPEQDSEAIRLTALAPASPHAPATVSLHLGQDLLVGQVDFRLCRPCRTGRVQRIWINETWQRQGLGRQALHTALAQAPDYRWTTTMQSRQGRAFFRAMATETGAELSSRTPPCPHLMSRCGRLWRRMCRAWRRA</sequence>
<proteinExistence type="predicted"/>
<dbReference type="CDD" id="cd04301">
    <property type="entry name" value="NAT_SF"/>
    <property type="match status" value="1"/>
</dbReference>
<dbReference type="GO" id="GO:0016747">
    <property type="term" value="F:acyltransferase activity, transferring groups other than amino-acyl groups"/>
    <property type="evidence" value="ECO:0007669"/>
    <property type="project" value="InterPro"/>
</dbReference>
<feature type="domain" description="N-acetyltransferase" evidence="1">
    <location>
        <begin position="1"/>
        <end position="144"/>
    </location>
</feature>
<dbReference type="AlphaFoldDB" id="A0A516R112"/>
<dbReference type="Pfam" id="PF00583">
    <property type="entry name" value="Acetyltransf_1"/>
    <property type="match status" value="1"/>
</dbReference>
<organism evidence="2 3">
    <name type="scientific">Streptomyces spectabilis</name>
    <dbReference type="NCBI Taxonomy" id="68270"/>
    <lineage>
        <taxon>Bacteria</taxon>
        <taxon>Bacillati</taxon>
        <taxon>Actinomycetota</taxon>
        <taxon>Actinomycetes</taxon>
        <taxon>Kitasatosporales</taxon>
        <taxon>Streptomycetaceae</taxon>
        <taxon>Streptomyces</taxon>
    </lineage>
</organism>
<dbReference type="InterPro" id="IPR000182">
    <property type="entry name" value="GNAT_dom"/>
</dbReference>
<keyword evidence="2" id="KW-0808">Transferase</keyword>
<evidence type="ECO:0000259" key="1">
    <source>
        <dbReference type="PROSITE" id="PS51186"/>
    </source>
</evidence>
<dbReference type="Proteomes" id="UP000316806">
    <property type="component" value="Chromosome"/>
</dbReference>
<name>A0A516R112_STRST</name>
<dbReference type="InterPro" id="IPR016181">
    <property type="entry name" value="Acyl_CoA_acyltransferase"/>
</dbReference>
<dbReference type="RefSeq" id="WP_144000925.1">
    <property type="nucleotide sequence ID" value="NZ_CP040916.1"/>
</dbReference>
<dbReference type="SUPFAM" id="SSF55729">
    <property type="entry name" value="Acyl-CoA N-acyltransferases (Nat)"/>
    <property type="match status" value="1"/>
</dbReference>